<comment type="caution">
    <text evidence="8">The sequence shown here is derived from an EMBL/GenBank/DDBJ whole genome shotgun (WGS) entry which is preliminary data.</text>
</comment>
<keyword evidence="9" id="KW-1185">Reference proteome</keyword>
<feature type="transmembrane region" description="Helical" evidence="7">
    <location>
        <begin position="60"/>
        <end position="81"/>
    </location>
</feature>
<feature type="transmembrane region" description="Helical" evidence="7">
    <location>
        <begin position="323"/>
        <end position="343"/>
    </location>
</feature>
<dbReference type="Pfam" id="PF08449">
    <property type="entry name" value="UAA"/>
    <property type="match status" value="1"/>
</dbReference>
<dbReference type="PANTHER" id="PTHR10778:SF10">
    <property type="entry name" value="SOLUTE CARRIER FAMILY 35 MEMBER B1"/>
    <property type="match status" value="1"/>
</dbReference>
<gene>
    <name evidence="8" type="ORF">P43SY_002785</name>
</gene>
<keyword evidence="5 7" id="KW-1133">Transmembrane helix</keyword>
<proteinExistence type="predicted"/>
<keyword evidence="2" id="KW-0813">Transport</keyword>
<feature type="transmembrane region" description="Helical" evidence="7">
    <location>
        <begin position="179"/>
        <end position="198"/>
    </location>
</feature>
<dbReference type="GO" id="GO:0005459">
    <property type="term" value="F:UDP-galactose transmembrane transporter activity"/>
    <property type="evidence" value="ECO:0007669"/>
    <property type="project" value="TreeGrafter"/>
</dbReference>
<sequence>MVCNADASVRAPSGVAHAEPQYAEITLTESKSIQEVSVQIDAPSKPKHGEHSGERPPQSIWLLAYCFLGIMVSFTLNGIVLEKMTTHRVLGEMSLTFVFCFFYSVVALFLRHINKEKPSTMPQSKLMIVGLLAFGSTISSMIALRYVTFITRILGKSCKSIPVMIVGLFLGKSYAFKKYISVLVLSAGVAIFLVGTAHEKQHRAAQTNDDRHHSHSAEGHTPNILLGFSLLVVSLLFDGATGALEDRFLEKYHIGAFDLMYVVNIWKCFFAAVGMVFMGELPTFVEKAIPSLPNLILLSATGALGQAFIFFTISKFGALTTSIIGTCRKVLSIVLSVILFGHVLSVEQFIGLTIAFIGIGLNWAKCAWCSRKPGQTERPKDIEAEELLEASDETVSSEEEDEELLPASAAQDLVSMQPREEILHSKDVERGLELVNMWHRHHDHLTPGSAPTAAQAV</sequence>
<dbReference type="GO" id="GO:0005460">
    <property type="term" value="F:UDP-glucose transmembrane transporter activity"/>
    <property type="evidence" value="ECO:0007669"/>
    <property type="project" value="TreeGrafter"/>
</dbReference>
<evidence type="ECO:0000256" key="4">
    <source>
        <dbReference type="ARBA" id="ARBA00022824"/>
    </source>
</evidence>
<evidence type="ECO:0000256" key="3">
    <source>
        <dbReference type="ARBA" id="ARBA00022692"/>
    </source>
</evidence>
<evidence type="ECO:0000313" key="9">
    <source>
        <dbReference type="Proteomes" id="UP001209570"/>
    </source>
</evidence>
<dbReference type="AlphaFoldDB" id="A0AAD5QDG6"/>
<feature type="transmembrane region" description="Helical" evidence="7">
    <location>
        <begin position="291"/>
        <end position="311"/>
    </location>
</feature>
<organism evidence="8 9">
    <name type="scientific">Pythium insidiosum</name>
    <name type="common">Pythiosis disease agent</name>
    <dbReference type="NCBI Taxonomy" id="114742"/>
    <lineage>
        <taxon>Eukaryota</taxon>
        <taxon>Sar</taxon>
        <taxon>Stramenopiles</taxon>
        <taxon>Oomycota</taxon>
        <taxon>Peronosporomycetes</taxon>
        <taxon>Pythiales</taxon>
        <taxon>Pythiaceae</taxon>
        <taxon>Pythium</taxon>
    </lineage>
</organism>
<comment type="subcellular location">
    <subcellularLocation>
        <location evidence="1">Endoplasmic reticulum membrane</location>
        <topology evidence="1">Multi-pass membrane protein</topology>
    </subcellularLocation>
</comment>
<dbReference type="InterPro" id="IPR013657">
    <property type="entry name" value="SCL35B1-4/HUT1"/>
</dbReference>
<feature type="transmembrane region" description="Helical" evidence="7">
    <location>
        <begin position="126"/>
        <end position="147"/>
    </location>
</feature>
<evidence type="ECO:0000256" key="7">
    <source>
        <dbReference type="SAM" id="Phobius"/>
    </source>
</evidence>
<keyword evidence="3 7" id="KW-0812">Transmembrane</keyword>
<name>A0AAD5QDG6_PYTIN</name>
<feature type="transmembrane region" description="Helical" evidence="7">
    <location>
        <begin position="224"/>
        <end position="244"/>
    </location>
</feature>
<dbReference type="Proteomes" id="UP001209570">
    <property type="component" value="Unassembled WGS sequence"/>
</dbReference>
<feature type="transmembrane region" description="Helical" evidence="7">
    <location>
        <begin position="256"/>
        <end position="279"/>
    </location>
</feature>
<keyword evidence="4" id="KW-0256">Endoplasmic reticulum</keyword>
<keyword evidence="6 7" id="KW-0472">Membrane</keyword>
<dbReference type="EMBL" id="JAKCXM010000001">
    <property type="protein sequence ID" value="KAJ0410453.1"/>
    <property type="molecule type" value="Genomic_DNA"/>
</dbReference>
<feature type="transmembrane region" description="Helical" evidence="7">
    <location>
        <begin position="93"/>
        <end position="114"/>
    </location>
</feature>
<evidence type="ECO:0000256" key="2">
    <source>
        <dbReference type="ARBA" id="ARBA00022448"/>
    </source>
</evidence>
<evidence type="ECO:0000256" key="5">
    <source>
        <dbReference type="ARBA" id="ARBA00022989"/>
    </source>
</evidence>
<accession>A0AAD5QDG6</accession>
<reference evidence="8" key="1">
    <citation type="submission" date="2021-12" db="EMBL/GenBank/DDBJ databases">
        <title>Prjna785345.</title>
        <authorList>
            <person name="Rujirawat T."/>
            <person name="Krajaejun T."/>
        </authorList>
    </citation>
    <scope>NUCLEOTIDE SEQUENCE</scope>
    <source>
        <strain evidence="8">Pi057C3</strain>
    </source>
</reference>
<dbReference type="GO" id="GO:0000139">
    <property type="term" value="C:Golgi membrane"/>
    <property type="evidence" value="ECO:0007669"/>
    <property type="project" value="TreeGrafter"/>
</dbReference>
<dbReference type="PANTHER" id="PTHR10778">
    <property type="entry name" value="SOLUTE CARRIER FAMILY 35 MEMBER B"/>
    <property type="match status" value="1"/>
</dbReference>
<evidence type="ECO:0000313" key="8">
    <source>
        <dbReference type="EMBL" id="KAJ0410453.1"/>
    </source>
</evidence>
<evidence type="ECO:0000256" key="1">
    <source>
        <dbReference type="ARBA" id="ARBA00004477"/>
    </source>
</evidence>
<evidence type="ECO:0000256" key="6">
    <source>
        <dbReference type="ARBA" id="ARBA00023136"/>
    </source>
</evidence>
<dbReference type="GO" id="GO:0005789">
    <property type="term" value="C:endoplasmic reticulum membrane"/>
    <property type="evidence" value="ECO:0007669"/>
    <property type="project" value="UniProtKB-SubCell"/>
</dbReference>
<protein>
    <submittedName>
        <fullName evidence="8">Uncharacterized protein</fullName>
    </submittedName>
</protein>